<dbReference type="EMBL" id="AE005672">
    <property type="protein sequence ID" value="AAK75050.1"/>
    <property type="molecule type" value="Genomic_DNA"/>
</dbReference>
<evidence type="ECO:0000259" key="3">
    <source>
        <dbReference type="PROSITE" id="PS01124"/>
    </source>
</evidence>
<keyword evidence="2" id="KW-0804">Transcription</keyword>
<dbReference type="EnsemblBacteria" id="AAK75050">
    <property type="protein sequence ID" value="AAK75050"/>
    <property type="gene ID" value="SP_0926"/>
</dbReference>
<proteinExistence type="predicted"/>
<evidence type="ECO:0000256" key="1">
    <source>
        <dbReference type="ARBA" id="ARBA00023015"/>
    </source>
</evidence>
<evidence type="ECO:0000313" key="4">
    <source>
        <dbReference type="EMBL" id="AAK75050.1"/>
    </source>
</evidence>
<accession>A0A0H2UPS6</accession>
<evidence type="ECO:0000256" key="2">
    <source>
        <dbReference type="ARBA" id="ARBA00023163"/>
    </source>
</evidence>
<dbReference type="Gene3D" id="1.10.10.60">
    <property type="entry name" value="Homeodomain-like"/>
    <property type="match status" value="1"/>
</dbReference>
<dbReference type="PROSITE" id="PS01124">
    <property type="entry name" value="HTH_ARAC_FAMILY_2"/>
    <property type="match status" value="1"/>
</dbReference>
<dbReference type="Pfam" id="PF00165">
    <property type="entry name" value="HTH_AraC"/>
    <property type="match status" value="1"/>
</dbReference>
<dbReference type="AlphaFoldDB" id="A0A0H2UPS6"/>
<dbReference type="BioCyc" id="SPNE170187:G1FZB-953-MONOMER"/>
<dbReference type="InterPro" id="IPR009057">
    <property type="entry name" value="Homeodomain-like_sf"/>
</dbReference>
<dbReference type="GO" id="GO:0003700">
    <property type="term" value="F:DNA-binding transcription factor activity"/>
    <property type="evidence" value="ECO:0007669"/>
    <property type="project" value="InterPro"/>
</dbReference>
<name>A0A0H2UPS6_STRPN</name>
<dbReference type="InterPro" id="IPR018060">
    <property type="entry name" value="HTH_AraC"/>
</dbReference>
<feature type="domain" description="HTH araC/xylS-type" evidence="3">
    <location>
        <begin position="39"/>
        <end position="63"/>
    </location>
</feature>
<gene>
    <name evidence="4" type="ordered locus">SP_0926</name>
</gene>
<sequence>MFIFYPQLLYLFIIPYFRSFPKRKKEHPILLNYLHYLPFSSQPYFQNQFKKITGYTPLQYRKEKR</sequence>
<evidence type="ECO:0000313" key="5">
    <source>
        <dbReference type="Proteomes" id="UP000000585"/>
    </source>
</evidence>
<dbReference type="RefSeq" id="WP_001842783.1">
    <property type="nucleotide sequence ID" value="NC_003028.3"/>
</dbReference>
<dbReference type="PaxDb" id="170187-SP_0926"/>
<keyword evidence="5" id="KW-1185">Reference proteome</keyword>
<keyword evidence="1" id="KW-0805">Transcription regulation</keyword>
<dbReference type="SUPFAM" id="SSF46689">
    <property type="entry name" value="Homeodomain-like"/>
    <property type="match status" value="1"/>
</dbReference>
<dbReference type="KEGG" id="spn:SP_0926"/>
<protein>
    <recommendedName>
        <fullName evidence="3">HTH araC/xylS-type domain-containing protein</fullName>
    </recommendedName>
</protein>
<dbReference type="GO" id="GO:0043565">
    <property type="term" value="F:sequence-specific DNA binding"/>
    <property type="evidence" value="ECO:0007669"/>
    <property type="project" value="InterPro"/>
</dbReference>
<dbReference type="Proteomes" id="UP000000585">
    <property type="component" value="Chromosome"/>
</dbReference>
<reference evidence="4 5" key="1">
    <citation type="journal article" date="2001" name="Science">
        <title>Complete genome sequence of a virulent isolate of Streptococcus pneumoniae.</title>
        <authorList>
            <person name="Tettelin H."/>
            <person name="Nelson K.E."/>
            <person name="Paulsen I.T."/>
            <person name="Eisen J.A."/>
            <person name="Read T.D."/>
            <person name="Peterson S."/>
            <person name="Heidelberg J."/>
            <person name="DeBoy R.T."/>
            <person name="Haft D.H."/>
            <person name="Dodson R.J."/>
            <person name="Durkin A.S."/>
            <person name="Gwinn M."/>
            <person name="Kolonay J.F."/>
            <person name="Nelson W.C."/>
            <person name="Peterson J.D."/>
            <person name="Umayam L.A."/>
            <person name="White O."/>
            <person name="Salzberg S.L."/>
            <person name="Lewis M.R."/>
            <person name="Radune D."/>
            <person name="Holtzapple E."/>
            <person name="Khouri H."/>
            <person name="Wolf A.M."/>
            <person name="Utterback T.R."/>
            <person name="Hansen C.L."/>
            <person name="McDonald L.A."/>
            <person name="Feldblyum T.V."/>
            <person name="Angiuoli S."/>
            <person name="Dickinson T."/>
            <person name="Hickey E.K."/>
            <person name="Holt I.E."/>
            <person name="Loftus B.J."/>
            <person name="Yang F."/>
            <person name="Smith H.O."/>
            <person name="Venter J.C."/>
            <person name="Dougherty B.A."/>
            <person name="Morrison D.A."/>
            <person name="Hollingshead S.K."/>
            <person name="Fraser C.M."/>
        </authorList>
    </citation>
    <scope>NUCLEOTIDE SEQUENCE [LARGE SCALE GENOMIC DNA]</scope>
    <source>
        <strain evidence="5">ATCC BAA-334 / TIGR4</strain>
    </source>
</reference>
<dbReference type="eggNOG" id="ENOG5032AWX">
    <property type="taxonomic scope" value="Bacteria"/>
</dbReference>
<organism evidence="4 5">
    <name type="scientific">Streptococcus pneumoniae serotype 4 (strain ATCC BAA-334 / TIGR4)</name>
    <dbReference type="NCBI Taxonomy" id="170187"/>
    <lineage>
        <taxon>Bacteria</taxon>
        <taxon>Bacillati</taxon>
        <taxon>Bacillota</taxon>
        <taxon>Bacilli</taxon>
        <taxon>Lactobacillales</taxon>
        <taxon>Streptococcaceae</taxon>
        <taxon>Streptococcus</taxon>
    </lineage>
</organism>